<dbReference type="EMBL" id="GGEC01072839">
    <property type="protein sequence ID" value="MBX53323.1"/>
    <property type="molecule type" value="Transcribed_RNA"/>
</dbReference>
<proteinExistence type="predicted"/>
<evidence type="ECO:0000313" key="1">
    <source>
        <dbReference type="EMBL" id="MBX53323.1"/>
    </source>
</evidence>
<protein>
    <submittedName>
        <fullName evidence="1">Uncharacterized protein</fullName>
    </submittedName>
</protein>
<sequence>MAHNPVSGNIKKPRF</sequence>
<reference evidence="1" key="1">
    <citation type="submission" date="2018-02" db="EMBL/GenBank/DDBJ databases">
        <title>Rhizophora mucronata_Transcriptome.</title>
        <authorList>
            <person name="Meera S.P."/>
            <person name="Sreeshan A."/>
            <person name="Augustine A."/>
        </authorList>
    </citation>
    <scope>NUCLEOTIDE SEQUENCE</scope>
    <source>
        <tissue evidence="1">Leaf</tissue>
    </source>
</reference>
<organism evidence="1">
    <name type="scientific">Rhizophora mucronata</name>
    <name type="common">Asiatic mangrove</name>
    <dbReference type="NCBI Taxonomy" id="61149"/>
    <lineage>
        <taxon>Eukaryota</taxon>
        <taxon>Viridiplantae</taxon>
        <taxon>Streptophyta</taxon>
        <taxon>Embryophyta</taxon>
        <taxon>Tracheophyta</taxon>
        <taxon>Spermatophyta</taxon>
        <taxon>Magnoliopsida</taxon>
        <taxon>eudicotyledons</taxon>
        <taxon>Gunneridae</taxon>
        <taxon>Pentapetalae</taxon>
        <taxon>rosids</taxon>
        <taxon>fabids</taxon>
        <taxon>Malpighiales</taxon>
        <taxon>Rhizophoraceae</taxon>
        <taxon>Rhizophora</taxon>
    </lineage>
</organism>
<name>A0A2P2PF16_RHIMU</name>
<accession>A0A2P2PF16</accession>